<comment type="similarity">
    <text evidence="3">Belongs to the glycosyl hydrolase 26 family.</text>
</comment>
<evidence type="ECO:0000313" key="7">
    <source>
        <dbReference type="EMBL" id="MFA3798748.1"/>
    </source>
</evidence>
<evidence type="ECO:0000256" key="1">
    <source>
        <dbReference type="ARBA" id="ARBA00022801"/>
    </source>
</evidence>
<feature type="active site" description="Nucleophile" evidence="3">
    <location>
        <position position="555"/>
    </location>
</feature>
<evidence type="ECO:0000256" key="3">
    <source>
        <dbReference type="PROSITE-ProRule" id="PRU01100"/>
    </source>
</evidence>
<dbReference type="PROSITE" id="PS51764">
    <property type="entry name" value="GH26"/>
    <property type="match status" value="1"/>
</dbReference>
<sequence>MKRNKFKWIGIFSSVSTILLAETNSIKKNTLVKINENISKENSLYLSNENLKESDNKKDDLQEELNINTVDEIYSFIKDNTIFKNGKNNTTVTSEHKENSYNLSENDLKLDQMIKNSNKNNSLKYETEYFFNNQHKLYKEKNDKGDKYQYEGVYKRSNDIFLRTVSPNSDSYNSYTKSLKNENMKNSALTNPNNRNNDNNYGIANIKIEQEPIVSNKASSTSTLMPNIDLNVVAKPVEFDKSKASITLPVIMVNDLQGTGTALGTKGITMPALTYTPTNLTSRQKLMNALKYYANAGTPIMGQQHGIDVSISPQNSSGYSSDIYSVTGKYPAVIGMHFGEQPTHWTKSIQNNSQLMADYIKKANSLGAIFTASSEIPNPTKYENNHDGKSDDKTGNPDLDQFSSTGAYANQFNTWIQTIVETAKLAVAPDGTPIPWVLRVFHEQNGDWPWWGEPNQSHNKIKAAFRRVHEALVAAGVRDQILLAYAPNGDFGGGSDLNRYMADYPGDDVIDVLGYDAYWQSASQSEANWINLVAGDMRMIGNQAKSTGKVAALTEYGRLGSHAMSATNNTWFQTPVAQALQGTGTSYAMTWTQWPTEYQLPWVGHVAENDMKTAPWLLAPINLNAGSPMNTSVTSGNLNIRQNVNLDNSSDLFYSSNFNLSNITLDAGNTISGSTVAGNKNYILGQTNYVGSSGNNAIQVTNKGVINFTGNNTTALLSDNGTVTNDTTGTIKLTGTGNVGMLGSANSVIENRGNIEVGSQSVGIYGVNVLPANNIWGNKNISISNSGNIVAAAGGRDIVGIFAANNGAVSTINSSGNIDLSSATNSVGIAVSNGTLQVTGNILTGDNSVGIYAVGENTSVGQNSALNTGNNSVNVLLSGDNQVLSSQTDKVIIGNNSFGYVATGQNNNIVTGYAGNTGSVTLNTNSVFLYSSDKTGNIINYNHLKSAGNQNYGLITAGKLINYGNIDFGSGTGNVGIYSYSKNAITTPQVAENLGTITVSRSTVGNIGIGMAAGYEDGLGYVKNSGIIKVTTPGSVGMYATGNGSIAENAGTIELSGTSRNIGMYVDNGATALNTGTITTTGTGNNGQIGIAVFNGTLNNQGSINIDASNGYGLLLSNAVIKNYGSMNITTGSGALPILEKKTATGLEKAMGTDGIDRIKINTANGTITLNNTPQEIQLVNTVNPKASSNVSNPVSSVGIYVDTSGVAKTNPVNNLGALANMQSADLIIGTEAAQSTDKKYIQLGQNITSPFIGMIKNSGIKEWNVYSGSLTWMAGMTANTNGIGNIYLAKVPYTVFAGDKENSRQTYNFLDGLERRYGVEKEGSEKELFNKLNNIGNNEEILFTQAVDEMMGHQYANVQSRIKTTGDTVTREVNGLIKDEAEQNDRIKVFGSKDEYKTDTAGITDYKNNTYGIAYVHKNDLDSDDTGGWYAGAVNNNFQFKDIGKSRENQTLFKGGVFKTVTFDKDKNLKWTVSGEGFFGINSMNRRFLVVDNVFNAKSNYYSYGLGMRNEIGKEIRLNDKMSIRPYGALNMEYGRFNRIKEKNGDMRLKVKENDYFSAKPEIGTEFKYVQPLTANTTLVLGTGIAYEIELGSMGANRAKVAYTDADWYNLRSEKEGRKGNVKLDLNFGIQNQGLGVTANLGYDTKGDNVRGGLGIKASF</sequence>
<evidence type="ECO:0000256" key="2">
    <source>
        <dbReference type="ARBA" id="ARBA00023295"/>
    </source>
</evidence>
<accession>A0ABV4S5I2</accession>
<dbReference type="InterPro" id="IPR017853">
    <property type="entry name" value="GH"/>
</dbReference>
<dbReference type="Proteomes" id="UP001571581">
    <property type="component" value="Unassembled WGS sequence"/>
</dbReference>
<dbReference type="SMART" id="SM00869">
    <property type="entry name" value="Autotransporter"/>
    <property type="match status" value="1"/>
</dbReference>
<keyword evidence="2 3" id="KW-0326">Glycosidase</keyword>
<evidence type="ECO:0000259" key="6">
    <source>
        <dbReference type="PROSITE" id="PS51764"/>
    </source>
</evidence>
<dbReference type="Pfam" id="PF03797">
    <property type="entry name" value="Autotransporter"/>
    <property type="match status" value="1"/>
</dbReference>
<evidence type="ECO:0000313" key="8">
    <source>
        <dbReference type="Proteomes" id="UP001571581"/>
    </source>
</evidence>
<gene>
    <name evidence="7" type="ORF">ACEG17_00890</name>
</gene>
<organism evidence="7 8">
    <name type="scientific">Leptotrichia hongkongensis</name>
    <dbReference type="NCBI Taxonomy" id="554406"/>
    <lineage>
        <taxon>Bacteria</taxon>
        <taxon>Fusobacteriati</taxon>
        <taxon>Fusobacteriota</taxon>
        <taxon>Fusobacteriia</taxon>
        <taxon>Fusobacteriales</taxon>
        <taxon>Leptotrichiaceae</taxon>
        <taxon>Leptotrichia</taxon>
    </lineage>
</organism>
<dbReference type="PROSITE" id="PS51208">
    <property type="entry name" value="AUTOTRANSPORTER"/>
    <property type="match status" value="1"/>
</dbReference>
<dbReference type="Pfam" id="PF02156">
    <property type="entry name" value="Glyco_hydro_26"/>
    <property type="match status" value="1"/>
</dbReference>
<dbReference type="Gene3D" id="2.40.128.130">
    <property type="entry name" value="Autotransporter beta-domain"/>
    <property type="match status" value="1"/>
</dbReference>
<dbReference type="GO" id="GO:0016787">
    <property type="term" value="F:hydrolase activity"/>
    <property type="evidence" value="ECO:0007669"/>
    <property type="project" value="UniProtKB-KW"/>
</dbReference>
<proteinExistence type="inferred from homology"/>
<feature type="domain" description="GH26" evidence="6">
    <location>
        <begin position="281"/>
        <end position="624"/>
    </location>
</feature>
<evidence type="ECO:0000256" key="4">
    <source>
        <dbReference type="SAM" id="MobiDB-lite"/>
    </source>
</evidence>
<evidence type="ECO:0000259" key="5">
    <source>
        <dbReference type="PROSITE" id="PS51208"/>
    </source>
</evidence>
<name>A0ABV4S5I2_9FUSO</name>
<feature type="region of interest" description="Disordered" evidence="4">
    <location>
        <begin position="377"/>
        <end position="402"/>
    </location>
</feature>
<keyword evidence="1 3" id="KW-0378">Hydrolase</keyword>
<dbReference type="InterPro" id="IPR005546">
    <property type="entry name" value="Autotransporte_beta"/>
</dbReference>
<dbReference type="RefSeq" id="WP_372582195.1">
    <property type="nucleotide sequence ID" value="NZ_JBGORW010000001.1"/>
</dbReference>
<dbReference type="InterPro" id="IPR036709">
    <property type="entry name" value="Autotransporte_beta_dom_sf"/>
</dbReference>
<reference evidence="7 8" key="1">
    <citation type="submission" date="2024-07" db="EMBL/GenBank/DDBJ databases">
        <authorList>
            <person name="Li X.-J."/>
            <person name="Wang X."/>
        </authorList>
    </citation>
    <scope>NUCLEOTIDE SEQUENCE [LARGE SCALE GENOMIC DNA]</scope>
    <source>
        <strain evidence="7 8">DSM 23441</strain>
    </source>
</reference>
<feature type="compositionally biased region" description="Basic and acidic residues" evidence="4">
    <location>
        <begin position="383"/>
        <end position="395"/>
    </location>
</feature>
<dbReference type="Gene3D" id="3.20.20.80">
    <property type="entry name" value="Glycosidases"/>
    <property type="match status" value="1"/>
</dbReference>
<protein>
    <submittedName>
        <fullName evidence="7">Glycosyl hydrolase</fullName>
    </submittedName>
</protein>
<feature type="domain" description="Autotransporter" evidence="5">
    <location>
        <begin position="1379"/>
        <end position="1661"/>
    </location>
</feature>
<dbReference type="InterPro" id="IPR022790">
    <property type="entry name" value="GH26_dom"/>
</dbReference>
<dbReference type="SUPFAM" id="SSF51445">
    <property type="entry name" value="(Trans)glycosidases"/>
    <property type="match status" value="1"/>
</dbReference>
<keyword evidence="8" id="KW-1185">Reference proteome</keyword>
<feature type="active site" description="Proton donor" evidence="3">
    <location>
        <position position="443"/>
    </location>
</feature>
<dbReference type="EMBL" id="JBGORW010000001">
    <property type="protein sequence ID" value="MFA3798748.1"/>
    <property type="molecule type" value="Genomic_DNA"/>
</dbReference>
<comment type="caution">
    <text evidence="7">The sequence shown here is derived from an EMBL/GenBank/DDBJ whole genome shotgun (WGS) entry which is preliminary data.</text>
</comment>
<dbReference type="SUPFAM" id="SSF103515">
    <property type="entry name" value="Autotransporter"/>
    <property type="match status" value="1"/>
</dbReference>